<name>A0A0G0QQ68_9BACT</name>
<evidence type="ECO:0000259" key="1">
    <source>
        <dbReference type="Pfam" id="PF18915"/>
    </source>
</evidence>
<sequence length="220" mass="25085">MYNVQFTIRLILLLFTFYILHFTFYIFPAYAQADAIGQARIHPASPLYFLKSIRENLELKFAGTTNIKALRQIEFSTRRIREVKSLVSVSRADLILPTLERYSWHLQEIANLLSPLDSGFAGKAAGEIVLQMSTLQTVYDQISNPNARMSIRLAISRLSEWEGKFIDKISQMHPLVANELNISKLSACTFLSKEASSSALNEVERMVYSERAQKCQTVKQ</sequence>
<comment type="caution">
    <text evidence="2">The sequence shown here is derived from an EMBL/GenBank/DDBJ whole genome shotgun (WGS) entry which is preliminary data.</text>
</comment>
<accession>A0A0G0QQ68</accession>
<organism evidence="2 3">
    <name type="scientific">Candidatus Daviesbacteria bacterium GW2011_GWC2_40_12</name>
    <dbReference type="NCBI Taxonomy" id="1618431"/>
    <lineage>
        <taxon>Bacteria</taxon>
        <taxon>Candidatus Daviesiibacteriota</taxon>
    </lineage>
</organism>
<dbReference type="InterPro" id="IPR043725">
    <property type="entry name" value="DUF5667"/>
</dbReference>
<protein>
    <recommendedName>
        <fullName evidence="1">DUF5667 domain-containing protein</fullName>
    </recommendedName>
</protein>
<gene>
    <name evidence="2" type="ORF">UT77_C0003G0053</name>
</gene>
<evidence type="ECO:0000313" key="2">
    <source>
        <dbReference type="EMBL" id="KKR42258.1"/>
    </source>
</evidence>
<feature type="domain" description="DUF5667" evidence="1">
    <location>
        <begin position="41"/>
        <end position="124"/>
    </location>
</feature>
<dbReference type="EMBL" id="LBYB01000003">
    <property type="protein sequence ID" value="KKR42258.1"/>
    <property type="molecule type" value="Genomic_DNA"/>
</dbReference>
<dbReference type="Proteomes" id="UP000034881">
    <property type="component" value="Unassembled WGS sequence"/>
</dbReference>
<dbReference type="AlphaFoldDB" id="A0A0G0QQ68"/>
<proteinExistence type="predicted"/>
<reference evidence="2 3" key="1">
    <citation type="journal article" date="2015" name="Nature">
        <title>rRNA introns, odd ribosomes, and small enigmatic genomes across a large radiation of phyla.</title>
        <authorList>
            <person name="Brown C.T."/>
            <person name="Hug L.A."/>
            <person name="Thomas B.C."/>
            <person name="Sharon I."/>
            <person name="Castelle C.J."/>
            <person name="Singh A."/>
            <person name="Wilkins M.J."/>
            <person name="Williams K.H."/>
            <person name="Banfield J.F."/>
        </authorList>
    </citation>
    <scope>NUCLEOTIDE SEQUENCE [LARGE SCALE GENOMIC DNA]</scope>
</reference>
<dbReference type="Pfam" id="PF18915">
    <property type="entry name" value="DUF5667"/>
    <property type="match status" value="1"/>
</dbReference>
<evidence type="ECO:0000313" key="3">
    <source>
        <dbReference type="Proteomes" id="UP000034881"/>
    </source>
</evidence>